<proteinExistence type="predicted"/>
<dbReference type="AlphaFoldDB" id="A0A1V1NRH0"/>
<feature type="non-terminal residue" evidence="1">
    <location>
        <position position="268"/>
    </location>
</feature>
<reference evidence="2" key="1">
    <citation type="submission" date="2012-11" db="EMBL/GenBank/DDBJ databases">
        <authorList>
            <person name="Lucero-Rivera Y.E."/>
            <person name="Tovar-Ramirez D."/>
        </authorList>
    </citation>
    <scope>NUCLEOTIDE SEQUENCE [LARGE SCALE GENOMIC DNA]</scope>
    <source>
        <strain evidence="2">Araruama</strain>
    </source>
</reference>
<feature type="non-terminal residue" evidence="1">
    <location>
        <position position="1"/>
    </location>
</feature>
<dbReference type="Proteomes" id="UP000189670">
    <property type="component" value="Unassembled WGS sequence"/>
</dbReference>
<sequence length="268" mass="28616">EDTEIPLTIELPSLVDQDQSEILSNITLFQIPDHVVLSAGIKNEDNTWTLTPDQLTSLTLTPGEHIADDFILTASITATETENSDSATTTQTISVDIIPVADKPTLVVTPGASGNEDTDIQLIISPPSLVDQDQSEILSEITLFNIPDHVVLSTGTQNADGTWSLTSTQLTSLSLTPGQHIADDFTLTVSVTATETENSDSATTTQTISVDIIPVADIPSWVVSPDTFGKEDTAIPLTIAKPSLVDQDQSEILSLITVTKIPDHAVYL</sequence>
<protein>
    <recommendedName>
        <fullName evidence="3">Cadherin domain-containing protein</fullName>
    </recommendedName>
</protein>
<evidence type="ECO:0000313" key="2">
    <source>
        <dbReference type="Proteomes" id="UP000189670"/>
    </source>
</evidence>
<organism evidence="1 2">
    <name type="scientific">Candidatus Magnetoglobus multicellularis str. Araruama</name>
    <dbReference type="NCBI Taxonomy" id="890399"/>
    <lineage>
        <taxon>Bacteria</taxon>
        <taxon>Pseudomonadati</taxon>
        <taxon>Thermodesulfobacteriota</taxon>
        <taxon>Desulfobacteria</taxon>
        <taxon>Desulfobacterales</taxon>
        <taxon>Desulfobacteraceae</taxon>
        <taxon>Candidatus Magnetoglobus</taxon>
    </lineage>
</organism>
<dbReference type="EMBL" id="ATBP01003140">
    <property type="protein sequence ID" value="ETR65159.1"/>
    <property type="molecule type" value="Genomic_DNA"/>
</dbReference>
<gene>
    <name evidence="1" type="ORF">OMM_14716</name>
</gene>
<evidence type="ECO:0000313" key="1">
    <source>
        <dbReference type="EMBL" id="ETR65159.1"/>
    </source>
</evidence>
<evidence type="ECO:0008006" key="3">
    <source>
        <dbReference type="Google" id="ProtNLM"/>
    </source>
</evidence>
<comment type="caution">
    <text evidence="1">The sequence shown here is derived from an EMBL/GenBank/DDBJ whole genome shotgun (WGS) entry which is preliminary data.</text>
</comment>
<name>A0A1V1NRH0_9BACT</name>
<accession>A0A1V1NRH0</accession>